<dbReference type="AlphaFoldDB" id="A0A017SXD1"/>
<sequence>MAPPALDLALGLDLRGVSPGTPVRAHLVASLRALGEGVERARPPLSVVFVVDVSGSMAGPPLEQVAGSIDRLVGLLEPTDRVGIAAFSDGASEVVALALLDAEARRRISTRVHRLKAEGGTNMEEGLLRGKAMMPPRGKHERQLLVMLGDGAPNRGKVTPEDLSALARSFRPDVVVSTLGYGAHHHEDVLAQIADAGAGRYHFIADPSVCSIELAQAIGVQGDAVAEAVELSLAPAEGVEIRRFYGNPEVRFGAGGVRVGVPDLLDGGRAVVVAELSLTPPREAGMWEALGATASYRRAGEVEALSLAAVLKVPVGMAVTGPEPVARAEVLIAQADEARAEARRQADRGQFEGAAAVLRQMIRVIEEEPGRARGDGSALDEALEQLVDEAVAMERKPSQEAYQVFRKAQVQSRSLVDASEMHASSPMSVRMVESVAGALPRASLVVVAGDDAGRRYALDQPRITIGRTKAAQVRIVDANVSRMQTLIVGQEGKFIASDLGSTNTTCLNGERLTRPAPLGPGDVLRVGDVELRYEEEGGGART</sequence>
<accession>A0A017SXD1</accession>
<name>A0A017SXD1_9BACT</name>
<dbReference type="RefSeq" id="WP_044250167.1">
    <property type="nucleotide sequence ID" value="NZ_ASRX01000093.1"/>
</dbReference>
<dbReference type="Pfam" id="PF00092">
    <property type="entry name" value="VWA"/>
    <property type="match status" value="1"/>
</dbReference>
<dbReference type="PROSITE" id="PS50006">
    <property type="entry name" value="FHA_DOMAIN"/>
    <property type="match status" value="1"/>
</dbReference>
<dbReference type="SUPFAM" id="SSF49879">
    <property type="entry name" value="SMAD/FHA domain"/>
    <property type="match status" value="1"/>
</dbReference>
<dbReference type="InterPro" id="IPR002035">
    <property type="entry name" value="VWF_A"/>
</dbReference>
<protein>
    <recommendedName>
        <fullName evidence="5">VWA domain-containing protein</fullName>
    </recommendedName>
</protein>
<dbReference type="PANTHER" id="PTHR10579:SF43">
    <property type="entry name" value="ZINC FINGER (C3HC4-TYPE RING FINGER) FAMILY PROTEIN"/>
    <property type="match status" value="1"/>
</dbReference>
<dbReference type="eggNOG" id="COG1716">
    <property type="taxonomic scope" value="Bacteria"/>
</dbReference>
<evidence type="ECO:0000259" key="1">
    <source>
        <dbReference type="PROSITE" id="PS50006"/>
    </source>
</evidence>
<dbReference type="SUPFAM" id="SSF53300">
    <property type="entry name" value="vWA-like"/>
    <property type="match status" value="1"/>
</dbReference>
<dbReference type="PANTHER" id="PTHR10579">
    <property type="entry name" value="CALCIUM-ACTIVATED CHLORIDE CHANNEL REGULATOR"/>
    <property type="match status" value="1"/>
</dbReference>
<dbReference type="InterPro" id="IPR051266">
    <property type="entry name" value="CLCR"/>
</dbReference>
<proteinExistence type="predicted"/>
<dbReference type="SMART" id="SM00240">
    <property type="entry name" value="FHA"/>
    <property type="match status" value="1"/>
</dbReference>
<dbReference type="Gene3D" id="2.60.200.20">
    <property type="match status" value="1"/>
</dbReference>
<dbReference type="STRING" id="1192034.CAP_8834"/>
<dbReference type="eggNOG" id="COG2304">
    <property type="taxonomic scope" value="Bacteria"/>
</dbReference>
<dbReference type="InterPro" id="IPR036465">
    <property type="entry name" value="vWFA_dom_sf"/>
</dbReference>
<dbReference type="CDD" id="cd00060">
    <property type="entry name" value="FHA"/>
    <property type="match status" value="1"/>
</dbReference>
<feature type="domain" description="FHA" evidence="1">
    <location>
        <begin position="463"/>
        <end position="512"/>
    </location>
</feature>
<dbReference type="InterPro" id="IPR008984">
    <property type="entry name" value="SMAD_FHA_dom_sf"/>
</dbReference>
<evidence type="ECO:0000313" key="3">
    <source>
        <dbReference type="EMBL" id="EYF00966.1"/>
    </source>
</evidence>
<evidence type="ECO:0008006" key="5">
    <source>
        <dbReference type="Google" id="ProtNLM"/>
    </source>
</evidence>
<dbReference type="InterPro" id="IPR000253">
    <property type="entry name" value="FHA_dom"/>
</dbReference>
<organism evidence="3 4">
    <name type="scientific">Chondromyces apiculatus DSM 436</name>
    <dbReference type="NCBI Taxonomy" id="1192034"/>
    <lineage>
        <taxon>Bacteria</taxon>
        <taxon>Pseudomonadati</taxon>
        <taxon>Myxococcota</taxon>
        <taxon>Polyangia</taxon>
        <taxon>Polyangiales</taxon>
        <taxon>Polyangiaceae</taxon>
        <taxon>Chondromyces</taxon>
    </lineage>
</organism>
<evidence type="ECO:0000259" key="2">
    <source>
        <dbReference type="PROSITE" id="PS50234"/>
    </source>
</evidence>
<dbReference type="Pfam" id="PF00498">
    <property type="entry name" value="FHA"/>
    <property type="match status" value="1"/>
</dbReference>
<dbReference type="PROSITE" id="PS50234">
    <property type="entry name" value="VWFA"/>
    <property type="match status" value="1"/>
</dbReference>
<feature type="domain" description="VWFA" evidence="2">
    <location>
        <begin position="46"/>
        <end position="229"/>
    </location>
</feature>
<gene>
    <name evidence="3" type="ORF">CAP_8834</name>
</gene>
<comment type="caution">
    <text evidence="3">The sequence shown here is derived from an EMBL/GenBank/DDBJ whole genome shotgun (WGS) entry which is preliminary data.</text>
</comment>
<dbReference type="Proteomes" id="UP000019678">
    <property type="component" value="Unassembled WGS sequence"/>
</dbReference>
<dbReference type="EMBL" id="ASRX01000093">
    <property type="protein sequence ID" value="EYF00966.1"/>
    <property type="molecule type" value="Genomic_DNA"/>
</dbReference>
<evidence type="ECO:0000313" key="4">
    <source>
        <dbReference type="Proteomes" id="UP000019678"/>
    </source>
</evidence>
<dbReference type="SMART" id="SM00327">
    <property type="entry name" value="VWA"/>
    <property type="match status" value="1"/>
</dbReference>
<reference evidence="3 4" key="1">
    <citation type="submission" date="2013-05" db="EMBL/GenBank/DDBJ databases">
        <title>Genome assembly of Chondromyces apiculatus DSM 436.</title>
        <authorList>
            <person name="Sharma G."/>
            <person name="Khatri I."/>
            <person name="Kaur C."/>
            <person name="Mayilraj S."/>
            <person name="Subramanian S."/>
        </authorList>
    </citation>
    <scope>NUCLEOTIDE SEQUENCE [LARGE SCALE GENOMIC DNA]</scope>
    <source>
        <strain evidence="3 4">DSM 436</strain>
    </source>
</reference>
<keyword evidence="4" id="KW-1185">Reference proteome</keyword>
<dbReference type="Gene3D" id="3.40.50.410">
    <property type="entry name" value="von Willebrand factor, type A domain"/>
    <property type="match status" value="1"/>
</dbReference>